<dbReference type="InterPro" id="IPR050066">
    <property type="entry name" value="UvrABC_protein_C"/>
</dbReference>
<evidence type="ECO:0000256" key="5">
    <source>
        <dbReference type="ARBA" id="ARBA00023204"/>
    </source>
</evidence>
<dbReference type="GeneID" id="90590221"/>
<dbReference type="Gene3D" id="3.30.420.340">
    <property type="entry name" value="UvrC, RNAse H endonuclease domain"/>
    <property type="match status" value="1"/>
</dbReference>
<evidence type="ECO:0000256" key="4">
    <source>
        <dbReference type="ARBA" id="ARBA00022881"/>
    </source>
</evidence>
<protein>
    <submittedName>
        <fullName evidence="9">Excinuclease ABC subunit C, UV-specific endonuclease</fullName>
    </submittedName>
</protein>
<dbReference type="Pfam" id="PF02151">
    <property type="entry name" value="UVR"/>
    <property type="match status" value="1"/>
</dbReference>
<dbReference type="PANTHER" id="PTHR30562:SF1">
    <property type="entry name" value="UVRABC SYSTEM PROTEIN C"/>
    <property type="match status" value="1"/>
</dbReference>
<dbReference type="PROSITE" id="PS50164">
    <property type="entry name" value="GIY_YIG"/>
    <property type="match status" value="1"/>
</dbReference>
<dbReference type="Pfam" id="PF22920">
    <property type="entry name" value="UvrC_RNaseH"/>
    <property type="match status" value="1"/>
</dbReference>
<feature type="domain" description="UvrC family homology region profile" evidence="8">
    <location>
        <begin position="248"/>
        <end position="447"/>
    </location>
</feature>
<dbReference type="SUPFAM" id="SSF47781">
    <property type="entry name" value="RuvA domain 2-like"/>
    <property type="match status" value="1"/>
</dbReference>
<dbReference type="SMART" id="SM00465">
    <property type="entry name" value="GIYc"/>
    <property type="match status" value="1"/>
</dbReference>
<evidence type="ECO:0000313" key="10">
    <source>
        <dbReference type="Proteomes" id="UP001218034"/>
    </source>
</evidence>
<keyword evidence="4" id="KW-0267">Excision nuclease</keyword>
<evidence type="ECO:0000259" key="8">
    <source>
        <dbReference type="PROSITE" id="PS50165"/>
    </source>
</evidence>
<dbReference type="InterPro" id="IPR000305">
    <property type="entry name" value="GIY-YIG_endonuc"/>
</dbReference>
<dbReference type="NCBIfam" id="NF011262">
    <property type="entry name" value="PRK14668.1"/>
    <property type="match status" value="1"/>
</dbReference>
<evidence type="ECO:0000259" key="7">
    <source>
        <dbReference type="PROSITE" id="PS50164"/>
    </source>
</evidence>
<feature type="domain" description="GIY-YIG" evidence="7">
    <location>
        <begin position="15"/>
        <end position="90"/>
    </location>
</feature>
<dbReference type="InterPro" id="IPR004791">
    <property type="entry name" value="UvrC"/>
</dbReference>
<keyword evidence="10" id="KW-1185">Reference proteome</keyword>
<dbReference type="EMBL" id="CP104395">
    <property type="protein sequence ID" value="WEL19791.1"/>
    <property type="molecule type" value="Genomic_DNA"/>
</dbReference>
<dbReference type="InterPro" id="IPR010994">
    <property type="entry name" value="RuvA_2-like"/>
</dbReference>
<sequence length="563" mass="64594">MRSEDLDSVIEDKPSEPGVYIFREGEVPIYIGKAVEIKDRLKSYKDPRTPRIGKMVQRADEIDYRTTDDEKEALLLEANLIKKFQPKYNIRLKDSKSYPVIQITDHEYPAIEATRDPDEEATVFGPFTEMGRVENAIKAIRDLYGIRGCSDRKFAGRDRPCLDYQMGICSAPCVGYVERDEYIEQVRKAKEFFRSDSSKLLERITRKMNQAAEEKRFERAGTLRDYRDDLENLRGNKNFRDTGIKHVLAVNQGLDRIGMVLLEKNTIKDKRFYRLNEQAESSLEALEAFIKQFYASDSLPERIVTEKQINDSEILEWLETEGVSTGEPEDGRERILMESAAEASKMSENLKMSKLGETLGIDLERMECFDVSHTGGTDVVGSNVVFVDDEPVKSDYRRKKLVEENDDYENMYRLVKWRAKLAKEGRDDREDPDLVLIDGGKGQLKAASRAMKDVGWSKPVLGIVKPEDEILGSRKNPGINDETRQVLSAIRDEAHRFAINYHISRRDSIDSVLEEIDGLGPETRKKLMKRFTLEDLEKASRADLKTVDGIGDRLADRIKQLFD</sequence>
<gene>
    <name evidence="9" type="primary">uvrC</name>
    <name evidence="9" type="ORF">SVXNc_0784</name>
</gene>
<name>A0ABY8CJC9_9ARCH</name>
<keyword evidence="3" id="KW-0228">DNA excision</keyword>
<dbReference type="GO" id="GO:0004519">
    <property type="term" value="F:endonuclease activity"/>
    <property type="evidence" value="ECO:0007669"/>
    <property type="project" value="UniProtKB-KW"/>
</dbReference>
<dbReference type="PROSITE" id="PS50151">
    <property type="entry name" value="UVR"/>
    <property type="match status" value="1"/>
</dbReference>
<keyword evidence="5" id="KW-0234">DNA repair</keyword>
<feature type="domain" description="UVR" evidence="6">
    <location>
        <begin position="198"/>
        <end position="233"/>
    </location>
</feature>
<proteinExistence type="predicted"/>
<evidence type="ECO:0000313" key="9">
    <source>
        <dbReference type="EMBL" id="WEL19791.1"/>
    </source>
</evidence>
<evidence type="ECO:0000256" key="3">
    <source>
        <dbReference type="ARBA" id="ARBA00022769"/>
    </source>
</evidence>
<accession>A0ABY8CJC9</accession>
<dbReference type="InterPro" id="IPR001943">
    <property type="entry name" value="UVR_dom"/>
</dbReference>
<dbReference type="Pfam" id="PF08459">
    <property type="entry name" value="UvrC_RNaseH_dom"/>
    <property type="match status" value="1"/>
</dbReference>
<reference evidence="9 10" key="1">
    <citation type="submission" date="2022-09" db="EMBL/GenBank/DDBJ databases">
        <title>Xylan utilization by haloarchaea-nanohaloarchaea associations.</title>
        <authorList>
            <person name="Yakimov M."/>
        </authorList>
    </citation>
    <scope>NUCLEOTIDE SEQUENCE [LARGE SCALE GENOMIC DNA]</scope>
    <source>
        <strain evidence="9 10">SVXNc</strain>
    </source>
</reference>
<dbReference type="RefSeq" id="WP_347721623.1">
    <property type="nucleotide sequence ID" value="NZ_CP104395.1"/>
</dbReference>
<evidence type="ECO:0000256" key="1">
    <source>
        <dbReference type="ARBA" id="ARBA00022490"/>
    </source>
</evidence>
<dbReference type="InterPro" id="IPR035901">
    <property type="entry name" value="GIY-YIG_endonuc_sf"/>
</dbReference>
<dbReference type="Proteomes" id="UP001218034">
    <property type="component" value="Chromosome"/>
</dbReference>
<dbReference type="InterPro" id="IPR038476">
    <property type="entry name" value="UvrC_RNase_H_dom_sf"/>
</dbReference>
<evidence type="ECO:0000259" key="6">
    <source>
        <dbReference type="PROSITE" id="PS50151"/>
    </source>
</evidence>
<dbReference type="InterPro" id="IPR036876">
    <property type="entry name" value="UVR_dom_sf"/>
</dbReference>
<dbReference type="InterPro" id="IPR001162">
    <property type="entry name" value="UvrC_RNase_H_dom"/>
</dbReference>
<keyword evidence="2" id="KW-0227">DNA damage</keyword>
<keyword evidence="9" id="KW-0540">Nuclease</keyword>
<keyword evidence="9" id="KW-0255">Endonuclease</keyword>
<dbReference type="NCBIfam" id="TIGR00194">
    <property type="entry name" value="uvrC"/>
    <property type="match status" value="1"/>
</dbReference>
<dbReference type="SUPFAM" id="SSF82771">
    <property type="entry name" value="GIY-YIG endonuclease"/>
    <property type="match status" value="1"/>
</dbReference>
<dbReference type="PANTHER" id="PTHR30562">
    <property type="entry name" value="UVRC/OXIDOREDUCTASE"/>
    <property type="match status" value="1"/>
</dbReference>
<organism evidence="9 10">
    <name type="scientific">Candidatus Nanohalococcus occultus</name>
    <dbReference type="NCBI Taxonomy" id="2978047"/>
    <lineage>
        <taxon>Archaea</taxon>
        <taxon>Candidatus Nanohalarchaeota</taxon>
        <taxon>Candidatus Nanohalarchaeota incertae sedis</taxon>
        <taxon>Candidatus Nanohalococcus</taxon>
    </lineage>
</organism>
<evidence type="ECO:0000256" key="2">
    <source>
        <dbReference type="ARBA" id="ARBA00022763"/>
    </source>
</evidence>
<dbReference type="Gene3D" id="1.10.150.20">
    <property type="entry name" value="5' to 3' exonuclease, C-terminal subdomain"/>
    <property type="match status" value="1"/>
</dbReference>
<dbReference type="PROSITE" id="PS50165">
    <property type="entry name" value="UVRC"/>
    <property type="match status" value="1"/>
</dbReference>
<dbReference type="Pfam" id="PF01541">
    <property type="entry name" value="GIY-YIG"/>
    <property type="match status" value="1"/>
</dbReference>
<dbReference type="SUPFAM" id="SSF46600">
    <property type="entry name" value="C-terminal UvrC-binding domain of UvrB"/>
    <property type="match status" value="1"/>
</dbReference>
<dbReference type="Pfam" id="PF14520">
    <property type="entry name" value="HHH_5"/>
    <property type="match status" value="1"/>
</dbReference>
<keyword evidence="1" id="KW-0963">Cytoplasm</keyword>
<dbReference type="CDD" id="cd10434">
    <property type="entry name" value="GIY-YIG_UvrC_Cho"/>
    <property type="match status" value="1"/>
</dbReference>
<dbReference type="InterPro" id="IPR047296">
    <property type="entry name" value="GIY-YIG_UvrC_Cho"/>
</dbReference>
<dbReference type="Gene3D" id="3.40.1440.10">
    <property type="entry name" value="GIY-YIG endonuclease"/>
    <property type="match status" value="1"/>
</dbReference>
<keyword evidence="9" id="KW-0378">Hydrolase</keyword>